<dbReference type="Gene3D" id="2.60.40.1850">
    <property type="match status" value="1"/>
</dbReference>
<reference evidence="2" key="1">
    <citation type="submission" date="2017-07" db="EMBL/GenBank/DDBJ databases">
        <authorList>
            <person name="Varghese N."/>
            <person name="Submissions S."/>
        </authorList>
    </citation>
    <scope>NUCLEOTIDE SEQUENCE [LARGE SCALE GENOMIC DNA]</scope>
    <source>
        <strain evidence="2">NLAE-zl-C134</strain>
    </source>
</reference>
<dbReference type="Gene3D" id="1.10.10.10">
    <property type="entry name" value="Winged helix-like DNA-binding domain superfamily/Winged helix DNA-binding domain"/>
    <property type="match status" value="1"/>
</dbReference>
<accession>A0A315ZV42</accession>
<dbReference type="InterPro" id="IPR011991">
    <property type="entry name" value="ArsR-like_HTH"/>
</dbReference>
<protein>
    <submittedName>
        <fullName evidence="1">Iron Transport-associated domain-containing protein</fullName>
    </submittedName>
</protein>
<dbReference type="SMART" id="SM00529">
    <property type="entry name" value="HTH_DTXR"/>
    <property type="match status" value="1"/>
</dbReference>
<name>A0A315ZV42_9FIRM</name>
<dbReference type="InterPro" id="IPR022689">
    <property type="entry name" value="Iron_dep_repressor"/>
</dbReference>
<keyword evidence="2" id="KW-1185">Reference proteome</keyword>
<dbReference type="AlphaFoldDB" id="A0A315ZV42"/>
<dbReference type="GO" id="GO:0003700">
    <property type="term" value="F:DNA-binding transcription factor activity"/>
    <property type="evidence" value="ECO:0007669"/>
    <property type="project" value="InterPro"/>
</dbReference>
<sequence length="276" mass="31231">MSDSADILRLRVLLTFLKDDETCTVMGISRTLNETKQTISRIIISLEKEGLIDRSNQRRPVLTDMGQRMALLYGERINISLNHLMYEGVNVESAKRDAYRWALYNTDDTMEVIRSAEEKYRVKYELRKQYRFTGTDLCKKLKDGEYRFPFIIYREHVHNGSNISMANEGFEHPCTLSVKNGVGTVQLKALELTENSAATGKQMRGIIKSLKYFDSGNFIGAEKNGNLLSFPASILSFINIGEGMGQLLHGIACVKMKSNVDVVHMPNSTAIFTILI</sequence>
<dbReference type="InterPro" id="IPR037250">
    <property type="entry name" value="NEAT_dom_sf"/>
</dbReference>
<organism evidence="1 2">
    <name type="scientific">Faecalicatena contorta</name>
    <dbReference type="NCBI Taxonomy" id="39482"/>
    <lineage>
        <taxon>Bacteria</taxon>
        <taxon>Bacillati</taxon>
        <taxon>Bacillota</taxon>
        <taxon>Clostridia</taxon>
        <taxon>Lachnospirales</taxon>
        <taxon>Lachnospiraceae</taxon>
        <taxon>Faecalicatena</taxon>
    </lineage>
</organism>
<dbReference type="OrthoDB" id="2032200at2"/>
<dbReference type="EMBL" id="UHJJ01000011">
    <property type="protein sequence ID" value="SUQ15250.1"/>
    <property type="molecule type" value="Genomic_DNA"/>
</dbReference>
<dbReference type="InterPro" id="IPR036388">
    <property type="entry name" value="WH-like_DNA-bd_sf"/>
</dbReference>
<evidence type="ECO:0000313" key="1">
    <source>
        <dbReference type="EMBL" id="SUQ15250.1"/>
    </source>
</evidence>
<dbReference type="CDD" id="cd00090">
    <property type="entry name" value="HTH_ARSR"/>
    <property type="match status" value="1"/>
</dbReference>
<dbReference type="GO" id="GO:0046914">
    <property type="term" value="F:transition metal ion binding"/>
    <property type="evidence" value="ECO:0007669"/>
    <property type="project" value="InterPro"/>
</dbReference>
<dbReference type="Proteomes" id="UP000254051">
    <property type="component" value="Unassembled WGS sequence"/>
</dbReference>
<dbReference type="SUPFAM" id="SSF46785">
    <property type="entry name" value="Winged helix' DNA-binding domain"/>
    <property type="match status" value="1"/>
</dbReference>
<gene>
    <name evidence="1" type="ORF">SAMN05216529_11135</name>
</gene>
<proteinExistence type="predicted"/>
<dbReference type="RefSeq" id="WP_109712906.1">
    <property type="nucleotide sequence ID" value="NZ_QGDS01000011.1"/>
</dbReference>
<evidence type="ECO:0000313" key="2">
    <source>
        <dbReference type="Proteomes" id="UP000254051"/>
    </source>
</evidence>
<dbReference type="InterPro" id="IPR036390">
    <property type="entry name" value="WH_DNA-bd_sf"/>
</dbReference>